<protein>
    <submittedName>
        <fullName evidence="5">PSME3-interacting protein</fullName>
    </submittedName>
</protein>
<organism evidence="5 6">
    <name type="scientific">Schistosoma haematobium</name>
    <name type="common">Blood fluke</name>
    <dbReference type="NCBI Taxonomy" id="6185"/>
    <lineage>
        <taxon>Eukaryota</taxon>
        <taxon>Metazoa</taxon>
        <taxon>Spiralia</taxon>
        <taxon>Lophotrochozoa</taxon>
        <taxon>Platyhelminthes</taxon>
        <taxon>Trematoda</taxon>
        <taxon>Digenea</taxon>
        <taxon>Strigeidida</taxon>
        <taxon>Schistosomatoidea</taxon>
        <taxon>Schistosomatidae</taxon>
        <taxon>Schistosoma</taxon>
    </lineage>
</organism>
<dbReference type="Proteomes" id="UP000471633">
    <property type="component" value="Unassembled WGS sequence"/>
</dbReference>
<keyword evidence="2" id="KW-0539">Nucleus</keyword>
<accession>A0A922LNC2</accession>
<evidence type="ECO:0000256" key="1">
    <source>
        <dbReference type="ARBA" id="ARBA00004123"/>
    </source>
</evidence>
<dbReference type="Pfam" id="PF10187">
    <property type="entry name" value="FAM192A_Fyv6_N"/>
    <property type="match status" value="1"/>
</dbReference>
<dbReference type="PANTHER" id="PTHR13495">
    <property type="entry name" value="NEFA-INTERACTING NUCLEAR PROTEIN NIP30"/>
    <property type="match status" value="1"/>
</dbReference>
<evidence type="ECO:0000256" key="3">
    <source>
        <dbReference type="SAM" id="MobiDB-lite"/>
    </source>
</evidence>
<reference evidence="5" key="2">
    <citation type="journal article" date="2019" name="Gigascience">
        <title>High-quality Schistosoma haematobium genome achieved by single-molecule and long-range sequencing.</title>
        <authorList>
            <person name="Stroehlein A.J."/>
            <person name="Korhonen P.K."/>
            <person name="Chong T.M."/>
            <person name="Lim Y.L."/>
            <person name="Chan K.G."/>
            <person name="Webster B."/>
            <person name="Rollinson D."/>
            <person name="Brindley P.J."/>
            <person name="Gasser R.B."/>
            <person name="Young N.D."/>
        </authorList>
    </citation>
    <scope>NUCLEOTIDE SEQUENCE</scope>
</reference>
<dbReference type="AlphaFoldDB" id="A0A922LNC2"/>
<feature type="region of interest" description="Disordered" evidence="3">
    <location>
        <begin position="197"/>
        <end position="219"/>
    </location>
</feature>
<comment type="caution">
    <text evidence="5">The sequence shown here is derived from an EMBL/GenBank/DDBJ whole genome shotgun (WGS) entry which is preliminary data.</text>
</comment>
<keyword evidence="6" id="KW-1185">Reference proteome</keyword>
<dbReference type="CTD" id="80011"/>
<feature type="region of interest" description="Disordered" evidence="3">
    <location>
        <begin position="136"/>
        <end position="169"/>
    </location>
</feature>
<evidence type="ECO:0000259" key="4">
    <source>
        <dbReference type="Pfam" id="PF10187"/>
    </source>
</evidence>
<dbReference type="InterPro" id="IPR039845">
    <property type="entry name" value="FAM192A"/>
</dbReference>
<reference evidence="5" key="1">
    <citation type="journal article" date="2012" name="Nat. Genet.">
        <title>Whole-genome sequence of Schistosoma haematobium.</title>
        <authorList>
            <person name="Young N.D."/>
            <person name="Jex A.R."/>
            <person name="Li B."/>
            <person name="Liu S."/>
            <person name="Yang L."/>
            <person name="Xiong Z."/>
            <person name="Li Y."/>
            <person name="Cantacessi C."/>
            <person name="Hall R.S."/>
            <person name="Xu X."/>
            <person name="Chen F."/>
            <person name="Wu X."/>
            <person name="Zerlotini A."/>
            <person name="Oliveira G."/>
            <person name="Hofmann A."/>
            <person name="Zhang G."/>
            <person name="Fang X."/>
            <person name="Kang Y."/>
            <person name="Campbell B.E."/>
            <person name="Loukas A."/>
            <person name="Ranganathan S."/>
            <person name="Rollinson D."/>
            <person name="Rinaldi G."/>
            <person name="Brindley P.J."/>
            <person name="Yang H."/>
            <person name="Wang J."/>
            <person name="Wang J."/>
            <person name="Gasser R.B."/>
        </authorList>
    </citation>
    <scope>NUCLEOTIDE SEQUENCE</scope>
</reference>
<dbReference type="OrthoDB" id="75807at2759"/>
<reference evidence="5" key="4">
    <citation type="journal article" date="2022" name="PLoS Pathog.">
        <title>Chromosome-level genome of Schistosoma haematobium underpins genome-wide explorations of molecular variation.</title>
        <authorList>
            <person name="Stroehlein A.J."/>
            <person name="Korhonen P.K."/>
            <person name="Lee V.V."/>
            <person name="Ralph S.A."/>
            <person name="Mentink-Kane M."/>
            <person name="You H."/>
            <person name="McManus D.P."/>
            <person name="Tchuente L.T."/>
            <person name="Stothard J.R."/>
            <person name="Kaur P."/>
            <person name="Dudchenko O."/>
            <person name="Aiden E.L."/>
            <person name="Yang B."/>
            <person name="Yang H."/>
            <person name="Emery A.M."/>
            <person name="Webster B.L."/>
            <person name="Brindley P.J."/>
            <person name="Rollinson D."/>
            <person name="Chang B.C.H."/>
            <person name="Gasser R.B."/>
            <person name="Young N.D."/>
        </authorList>
    </citation>
    <scope>NUCLEOTIDE SEQUENCE</scope>
</reference>
<dbReference type="PANTHER" id="PTHR13495:SF0">
    <property type="entry name" value="PSME3-INTERACTING PROTEIN"/>
    <property type="match status" value="1"/>
</dbReference>
<evidence type="ECO:0000256" key="2">
    <source>
        <dbReference type="ARBA" id="ARBA00023242"/>
    </source>
</evidence>
<dbReference type="KEGG" id="shx:MS3_00003088"/>
<feature type="compositionally biased region" description="Polar residues" evidence="3">
    <location>
        <begin position="136"/>
        <end position="159"/>
    </location>
</feature>
<dbReference type="GeneID" id="58546520"/>
<dbReference type="EMBL" id="AMPZ03000002">
    <property type="protein sequence ID" value="KAH9590379.1"/>
    <property type="molecule type" value="Genomic_DNA"/>
</dbReference>
<dbReference type="InterPro" id="IPR019331">
    <property type="entry name" value="FAM192A/Fyv6_N"/>
</dbReference>
<gene>
    <name evidence="5" type="primary">PSME3IP1</name>
    <name evidence="5" type="ORF">MS3_00003088</name>
</gene>
<proteinExistence type="predicted"/>
<reference evidence="5" key="3">
    <citation type="submission" date="2021-06" db="EMBL/GenBank/DDBJ databases">
        <title>Chromosome-level genome assembly for S. haematobium.</title>
        <authorList>
            <person name="Stroehlein A.J."/>
        </authorList>
    </citation>
    <scope>NUCLEOTIDE SEQUENCE</scope>
</reference>
<evidence type="ECO:0000313" key="5">
    <source>
        <dbReference type="EMBL" id="KAH9590379.1"/>
    </source>
</evidence>
<name>A0A922LNC2_SCHHA</name>
<feature type="domain" description="FAM192A/Fyv6 N-terminal" evidence="4">
    <location>
        <begin position="11"/>
        <end position="92"/>
    </location>
</feature>
<dbReference type="GO" id="GO:0005634">
    <property type="term" value="C:nucleus"/>
    <property type="evidence" value="ECO:0007669"/>
    <property type="project" value="UniProtKB-SubCell"/>
</dbReference>
<dbReference type="RefSeq" id="XP_051070801.1">
    <property type="nucleotide sequence ID" value="XM_051210782.1"/>
</dbReference>
<comment type="subcellular location">
    <subcellularLocation>
        <location evidence="1">Nucleus</location>
    </subcellularLocation>
</comment>
<feature type="compositionally biased region" description="Acidic residues" evidence="3">
    <location>
        <begin position="206"/>
        <end position="219"/>
    </location>
</feature>
<evidence type="ECO:0000313" key="6">
    <source>
        <dbReference type="Proteomes" id="UP000471633"/>
    </source>
</evidence>
<sequence>MPKFISEVDVEARKKIQEAEGIVEAPYDARSLYERLQAEKDRKQEEYEATNALKNRIHRLDEDEVEYLQTLATKQYKADLEKEKEVAELVREATVQANRSGYIPTTSVIIDPTSKPFYNKGGSSQRALLANAVKRNSGSLDMSGPQSKRSNIRTTSSNEMCPGQHENTVKTKTDDPIVSKLLNGSVLQPVAVLPGLSEYSTSDSDQSTDSDDDESTDVEDAVCTLQQIACTRIRYAKTDGTVDND</sequence>